<keyword evidence="2 4" id="KW-0689">Ribosomal protein</keyword>
<keyword evidence="7" id="KW-1185">Reference proteome</keyword>
<sequence length="130" mass="14079">MALNNLKPACGSTHKTKRVGRGAGSGYGKTSTRGQKGQKSRTGYSKKRGFEGGQQPLQRRLPKVGFKSRVVKPQAINVDKFPAIVELSEITMEALANIVKIKAKKVKLIGTKAKELKDKIKDANITTSGK</sequence>
<dbReference type="GO" id="GO:0003735">
    <property type="term" value="F:structural constituent of ribosome"/>
    <property type="evidence" value="ECO:0007669"/>
    <property type="project" value="InterPro"/>
</dbReference>
<dbReference type="OrthoDB" id="9810293at2"/>
<gene>
    <name evidence="4 6" type="primary">rplO</name>
    <name evidence="6" type="ordered locus">NAMH_1623</name>
</gene>
<evidence type="ECO:0000313" key="6">
    <source>
        <dbReference type="EMBL" id="ACM93638.1"/>
    </source>
</evidence>
<dbReference type="NCBIfam" id="TIGR01071">
    <property type="entry name" value="rplO_bact"/>
    <property type="match status" value="1"/>
</dbReference>
<evidence type="ECO:0000256" key="5">
    <source>
        <dbReference type="SAM" id="MobiDB-lite"/>
    </source>
</evidence>
<dbReference type="InterPro" id="IPR036227">
    <property type="entry name" value="Ribosomal_uL15/eL18_sf"/>
</dbReference>
<dbReference type="GO" id="GO:0022625">
    <property type="term" value="C:cytosolic large ribosomal subunit"/>
    <property type="evidence" value="ECO:0007669"/>
    <property type="project" value="TreeGrafter"/>
</dbReference>
<dbReference type="HAMAP" id="MF_01341">
    <property type="entry name" value="Ribosomal_uL15"/>
    <property type="match status" value="1"/>
</dbReference>
<dbReference type="InterPro" id="IPR005749">
    <property type="entry name" value="Ribosomal_uL15_bac-type"/>
</dbReference>
<dbReference type="HOGENOM" id="CLU_055188_6_0_7"/>
<feature type="compositionally biased region" description="Basic residues" evidence="5">
    <location>
        <begin position="36"/>
        <end position="47"/>
    </location>
</feature>
<keyword evidence="4" id="KW-0699">rRNA-binding</keyword>
<organism evidence="6 7">
    <name type="scientific">Nautilia profundicola (strain ATCC BAA-1463 / DSM 18972 / AmH)</name>
    <dbReference type="NCBI Taxonomy" id="598659"/>
    <lineage>
        <taxon>Bacteria</taxon>
        <taxon>Pseudomonadati</taxon>
        <taxon>Campylobacterota</taxon>
        <taxon>Epsilonproteobacteria</taxon>
        <taxon>Nautiliales</taxon>
        <taxon>Nautiliaceae</taxon>
        <taxon>Nautilia</taxon>
    </lineage>
</organism>
<feature type="region of interest" description="Disordered" evidence="5">
    <location>
        <begin position="1"/>
        <end position="61"/>
    </location>
</feature>
<keyword evidence="4" id="KW-0694">RNA-binding</keyword>
<dbReference type="STRING" id="598659.NAMH_1623"/>
<dbReference type="AlphaFoldDB" id="B9L6L5"/>
<dbReference type="GO" id="GO:0019843">
    <property type="term" value="F:rRNA binding"/>
    <property type="evidence" value="ECO:0007669"/>
    <property type="project" value="UniProtKB-UniRule"/>
</dbReference>
<evidence type="ECO:0000256" key="2">
    <source>
        <dbReference type="ARBA" id="ARBA00022980"/>
    </source>
</evidence>
<dbReference type="KEGG" id="nam:NAMH_1623"/>
<evidence type="ECO:0000313" key="7">
    <source>
        <dbReference type="Proteomes" id="UP000000448"/>
    </source>
</evidence>
<comment type="similarity">
    <text evidence="1 4">Belongs to the universal ribosomal protein uL15 family.</text>
</comment>
<dbReference type="SUPFAM" id="SSF52080">
    <property type="entry name" value="Ribosomal proteins L15p and L18e"/>
    <property type="match status" value="1"/>
</dbReference>
<accession>B9L6L5</accession>
<dbReference type="PANTHER" id="PTHR12934">
    <property type="entry name" value="50S RIBOSOMAL PROTEIN L15"/>
    <property type="match status" value="1"/>
</dbReference>
<comment type="function">
    <text evidence="4">Binds to the 23S rRNA.</text>
</comment>
<protein>
    <recommendedName>
        <fullName evidence="4">Large ribosomal subunit protein uL15</fullName>
    </recommendedName>
</protein>
<dbReference type="EMBL" id="CP001279">
    <property type="protein sequence ID" value="ACM93638.1"/>
    <property type="molecule type" value="Genomic_DNA"/>
</dbReference>
<evidence type="ECO:0000256" key="1">
    <source>
        <dbReference type="ARBA" id="ARBA00007320"/>
    </source>
</evidence>
<evidence type="ECO:0000256" key="3">
    <source>
        <dbReference type="ARBA" id="ARBA00023274"/>
    </source>
</evidence>
<dbReference type="InterPro" id="IPR030878">
    <property type="entry name" value="Ribosomal_uL15"/>
</dbReference>
<evidence type="ECO:0000256" key="4">
    <source>
        <dbReference type="HAMAP-Rule" id="MF_01341"/>
    </source>
</evidence>
<keyword evidence="3 4" id="KW-0687">Ribonucleoprotein</keyword>
<comment type="subunit">
    <text evidence="4">Part of the 50S ribosomal subunit.</text>
</comment>
<name>B9L6L5_NAUPA</name>
<dbReference type="GO" id="GO:0006412">
    <property type="term" value="P:translation"/>
    <property type="evidence" value="ECO:0007669"/>
    <property type="project" value="UniProtKB-UniRule"/>
</dbReference>
<dbReference type="eggNOG" id="COG0200">
    <property type="taxonomic scope" value="Bacteria"/>
</dbReference>
<reference evidence="6 7" key="1">
    <citation type="journal article" date="2009" name="PLoS Genet.">
        <title>Adaptations to submarine hydrothermal environments exemplified by the genome of Nautilia profundicola.</title>
        <authorList>
            <person name="Campbell B.J."/>
            <person name="Smith J.L."/>
            <person name="Hanson T.E."/>
            <person name="Klotz M.G."/>
            <person name="Stein L.Y."/>
            <person name="Lee C.K."/>
            <person name="Wu D."/>
            <person name="Robinson J.M."/>
            <person name="Khouri H.M."/>
            <person name="Eisen J.A."/>
            <person name="Cary S.C."/>
        </authorList>
    </citation>
    <scope>NUCLEOTIDE SEQUENCE [LARGE SCALE GENOMIC DNA]</scope>
    <source>
        <strain evidence="7">ATCC BAA-1463 / DSM 18972 / AmH</strain>
    </source>
</reference>
<dbReference type="PANTHER" id="PTHR12934:SF11">
    <property type="entry name" value="LARGE RIBOSOMAL SUBUNIT PROTEIN UL15M"/>
    <property type="match status" value="1"/>
</dbReference>
<dbReference type="RefSeq" id="WP_015902690.1">
    <property type="nucleotide sequence ID" value="NC_012115.1"/>
</dbReference>
<dbReference type="Proteomes" id="UP000000448">
    <property type="component" value="Chromosome"/>
</dbReference>
<proteinExistence type="inferred from homology"/>